<evidence type="ECO:0000256" key="1">
    <source>
        <dbReference type="ARBA" id="ARBA00023002"/>
    </source>
</evidence>
<dbReference type="PANTHER" id="PTHR43364">
    <property type="entry name" value="NADH-SPECIFIC METHYLGLYOXAL REDUCTASE-RELATED"/>
    <property type="match status" value="1"/>
</dbReference>
<evidence type="ECO:0000313" key="3">
    <source>
        <dbReference type="EMBL" id="MDR7375461.1"/>
    </source>
</evidence>
<organism evidence="3 4">
    <name type="scientific">Rhodoferax ferrireducens</name>
    <dbReference type="NCBI Taxonomy" id="192843"/>
    <lineage>
        <taxon>Bacteria</taxon>
        <taxon>Pseudomonadati</taxon>
        <taxon>Pseudomonadota</taxon>
        <taxon>Betaproteobacteria</taxon>
        <taxon>Burkholderiales</taxon>
        <taxon>Comamonadaceae</taxon>
        <taxon>Rhodoferax</taxon>
    </lineage>
</organism>
<reference evidence="3 4" key="1">
    <citation type="submission" date="2023-07" db="EMBL/GenBank/DDBJ databases">
        <title>Sorghum-associated microbial communities from plants grown in Nebraska, USA.</title>
        <authorList>
            <person name="Schachtman D."/>
        </authorList>
    </citation>
    <scope>NUCLEOTIDE SEQUENCE [LARGE SCALE GENOMIC DNA]</scope>
    <source>
        <strain evidence="3 4">BE313</strain>
    </source>
</reference>
<name>A0ABU2C2A4_9BURK</name>
<dbReference type="RefSeq" id="WP_310369704.1">
    <property type="nucleotide sequence ID" value="NZ_JAVDXT010000001.1"/>
</dbReference>
<dbReference type="SUPFAM" id="SSF51430">
    <property type="entry name" value="NAD(P)-linked oxidoreductase"/>
    <property type="match status" value="1"/>
</dbReference>
<accession>A0ABU2C2A4</accession>
<dbReference type="EMBL" id="JAVDXT010000001">
    <property type="protein sequence ID" value="MDR7375461.1"/>
    <property type="molecule type" value="Genomic_DNA"/>
</dbReference>
<dbReference type="InterPro" id="IPR050523">
    <property type="entry name" value="AKR_Detox_Biosynth"/>
</dbReference>
<dbReference type="InterPro" id="IPR020471">
    <property type="entry name" value="AKR"/>
</dbReference>
<comment type="caution">
    <text evidence="3">The sequence shown here is derived from an EMBL/GenBank/DDBJ whole genome shotgun (WGS) entry which is preliminary data.</text>
</comment>
<keyword evidence="4" id="KW-1185">Reference proteome</keyword>
<dbReference type="PANTHER" id="PTHR43364:SF4">
    <property type="entry name" value="NAD(P)-LINKED OXIDOREDUCTASE SUPERFAMILY PROTEIN"/>
    <property type="match status" value="1"/>
</dbReference>
<dbReference type="PRINTS" id="PR00069">
    <property type="entry name" value="ALDKETRDTASE"/>
</dbReference>
<keyword evidence="1" id="KW-0560">Oxidoreductase</keyword>
<evidence type="ECO:0000313" key="4">
    <source>
        <dbReference type="Proteomes" id="UP001180487"/>
    </source>
</evidence>
<dbReference type="Pfam" id="PF00248">
    <property type="entry name" value="Aldo_ket_red"/>
    <property type="match status" value="1"/>
</dbReference>
<dbReference type="Gene3D" id="3.20.20.100">
    <property type="entry name" value="NADP-dependent oxidoreductase domain"/>
    <property type="match status" value="1"/>
</dbReference>
<protein>
    <submittedName>
        <fullName evidence="3">Aryl-alcohol dehydrogenase-like predicted oxidoreductase</fullName>
    </submittedName>
</protein>
<dbReference type="InterPro" id="IPR023210">
    <property type="entry name" value="NADP_OxRdtase_dom"/>
</dbReference>
<feature type="domain" description="NADP-dependent oxidoreductase" evidence="2">
    <location>
        <begin position="18"/>
        <end position="324"/>
    </location>
</feature>
<evidence type="ECO:0000259" key="2">
    <source>
        <dbReference type="Pfam" id="PF00248"/>
    </source>
</evidence>
<sequence>MKYRYLGRTGVQVSEYMLGTMSFGSDGNTDERECTSIVHEALDCGINFIDTADTYSHGEAEEIVGKALAGRRDKVVLATKFRLSAGEGRNDQGGSRYWIMKQVENSLRRLKTDHIDLYQMHRPDLHTDLEETLGALSDLVTQGKVRYLGCSTLPSWYLAEAQSVSRLNRLSRFVNESSPYSLFHRGVERETLPAVQHYGMGFTAWSPLNGGWLTGKYSAGDTAPTGSRAERVKGQWGEHYPILKSRFDMQQPGNRRKLELLPELESIAQQAGLSLMHMAQAFPLAHAAVTSVIVGPRTLEQFNGMKAGFDAKLEALTLDQIDALIPPGALISEADRGYVSPWLAPEVRRHGGTNSGKAA</sequence>
<dbReference type="InterPro" id="IPR036812">
    <property type="entry name" value="NAD(P)_OxRdtase_dom_sf"/>
</dbReference>
<dbReference type="Proteomes" id="UP001180487">
    <property type="component" value="Unassembled WGS sequence"/>
</dbReference>
<proteinExistence type="predicted"/>
<gene>
    <name evidence="3" type="ORF">J2X19_000119</name>
</gene>